<keyword evidence="2" id="KW-1185">Reference proteome</keyword>
<name>A0A8J3ZV18_9ACTN</name>
<dbReference type="RefSeq" id="WP_203927923.1">
    <property type="nucleotide sequence ID" value="NZ_BOPH01000034.1"/>
</dbReference>
<proteinExistence type="predicted"/>
<evidence type="ECO:0000313" key="2">
    <source>
        <dbReference type="Proteomes" id="UP000635606"/>
    </source>
</evidence>
<reference evidence="1" key="1">
    <citation type="submission" date="2021-01" db="EMBL/GenBank/DDBJ databases">
        <title>Whole genome shotgun sequence of Virgisporangium ochraceum NBRC 16418.</title>
        <authorList>
            <person name="Komaki H."/>
            <person name="Tamura T."/>
        </authorList>
    </citation>
    <scope>NUCLEOTIDE SEQUENCE</scope>
    <source>
        <strain evidence="1">NBRC 16418</strain>
    </source>
</reference>
<dbReference type="EMBL" id="BOPH01000034">
    <property type="protein sequence ID" value="GIJ67971.1"/>
    <property type="molecule type" value="Genomic_DNA"/>
</dbReference>
<accession>A0A8J3ZV18</accession>
<sequence>MTTQAISQFMTVAQLRRELERLERNGCGAWDIDVAPDPYVADGTRYQTDLAFDARRHGVVRLVPLGDGSVDFVLLTFAAGPVAATESLDRPTAA</sequence>
<evidence type="ECO:0000313" key="1">
    <source>
        <dbReference type="EMBL" id="GIJ67971.1"/>
    </source>
</evidence>
<organism evidence="1 2">
    <name type="scientific">Virgisporangium ochraceum</name>
    <dbReference type="NCBI Taxonomy" id="65505"/>
    <lineage>
        <taxon>Bacteria</taxon>
        <taxon>Bacillati</taxon>
        <taxon>Actinomycetota</taxon>
        <taxon>Actinomycetes</taxon>
        <taxon>Micromonosporales</taxon>
        <taxon>Micromonosporaceae</taxon>
        <taxon>Virgisporangium</taxon>
    </lineage>
</organism>
<comment type="caution">
    <text evidence="1">The sequence shown here is derived from an EMBL/GenBank/DDBJ whole genome shotgun (WGS) entry which is preliminary data.</text>
</comment>
<dbReference type="Proteomes" id="UP000635606">
    <property type="component" value="Unassembled WGS sequence"/>
</dbReference>
<dbReference type="AlphaFoldDB" id="A0A8J3ZV18"/>
<gene>
    <name evidence="1" type="ORF">Voc01_028880</name>
</gene>
<protein>
    <submittedName>
        <fullName evidence="1">Uncharacterized protein</fullName>
    </submittedName>
</protein>